<accession>A0A0P1AZN2</accession>
<keyword evidence="2" id="KW-1133">Transmembrane helix</keyword>
<protein>
    <submittedName>
        <fullName evidence="3">Uncharacterized protein</fullName>
    </submittedName>
</protein>
<dbReference type="AlphaFoldDB" id="A0A0P1AZN2"/>
<name>A0A0P1AZN2_PLAHL</name>
<dbReference type="OMA" id="WTDASKW"/>
<evidence type="ECO:0000256" key="1">
    <source>
        <dbReference type="SAM" id="MobiDB-lite"/>
    </source>
</evidence>
<keyword evidence="2" id="KW-0812">Transmembrane</keyword>
<keyword evidence="2" id="KW-0472">Membrane</keyword>
<dbReference type="EMBL" id="CCYD01002371">
    <property type="protein sequence ID" value="CEG47023.1"/>
    <property type="molecule type" value="Genomic_DNA"/>
</dbReference>
<organism evidence="3 4">
    <name type="scientific">Plasmopara halstedii</name>
    <name type="common">Downy mildew of sunflower</name>
    <dbReference type="NCBI Taxonomy" id="4781"/>
    <lineage>
        <taxon>Eukaryota</taxon>
        <taxon>Sar</taxon>
        <taxon>Stramenopiles</taxon>
        <taxon>Oomycota</taxon>
        <taxon>Peronosporomycetes</taxon>
        <taxon>Peronosporales</taxon>
        <taxon>Peronosporaceae</taxon>
        <taxon>Plasmopara</taxon>
    </lineage>
</organism>
<feature type="region of interest" description="Disordered" evidence="1">
    <location>
        <begin position="108"/>
        <end position="138"/>
    </location>
</feature>
<feature type="region of interest" description="Disordered" evidence="1">
    <location>
        <begin position="167"/>
        <end position="200"/>
    </location>
</feature>
<evidence type="ECO:0000256" key="2">
    <source>
        <dbReference type="SAM" id="Phobius"/>
    </source>
</evidence>
<dbReference type="GeneID" id="36398742"/>
<reference evidence="4" key="1">
    <citation type="submission" date="2014-09" db="EMBL/GenBank/DDBJ databases">
        <authorList>
            <person name="Sharma Rahul"/>
            <person name="Thines Marco"/>
        </authorList>
    </citation>
    <scope>NUCLEOTIDE SEQUENCE [LARGE SCALE GENOMIC DNA]</scope>
</reference>
<dbReference type="Proteomes" id="UP000054928">
    <property type="component" value="Unassembled WGS sequence"/>
</dbReference>
<feature type="compositionally biased region" description="Pro residues" evidence="1">
    <location>
        <begin position="176"/>
        <end position="197"/>
    </location>
</feature>
<evidence type="ECO:0000313" key="3">
    <source>
        <dbReference type="EMBL" id="CEG47023.1"/>
    </source>
</evidence>
<proteinExistence type="predicted"/>
<dbReference type="STRING" id="4781.A0A0P1AZN2"/>
<evidence type="ECO:0000313" key="4">
    <source>
        <dbReference type="Proteomes" id="UP000054928"/>
    </source>
</evidence>
<feature type="compositionally biased region" description="Polar residues" evidence="1">
    <location>
        <begin position="71"/>
        <end position="80"/>
    </location>
</feature>
<keyword evidence="4" id="KW-1185">Reference proteome</keyword>
<dbReference type="OrthoDB" id="62362at2759"/>
<sequence>MTNVQDDYTGVSTMRNIDEKVNPMSASRDEKDDLKTLKARMQRRKKPIYAVIVFLILGIIGISIGVSTSTKSTANTESAQDTVTPSSDDTDDISKPVLNEFVKDATADEYGESVKNESTNDVGSLKMSSLSTNGSEEGVGKVSFGQNVTINASLTSPQTQIDIEAEPQTQTQEQTPTPPPTPSLAPSPPSEETPLPSPSGNVLSYSIVDFDWTDASKWEYASGAALPSSMITSSGITLTSDNSAEPIRTKEGWSGEKVVYIEWERSSTSDTNIWMLNTKLQDQFGKGNGWPYWGELDLFEMFAQDAINIPAYDHSGFGGFTDVSSYGQLTMHMGPATEDGSPCFCPASPVKSQWYKNTQPMTSGCTAQFSNDASNSIAAVWGSDSTGKYIQLFQNPAITKGGKLNDVDTYDITGGTGPATSRIYNNADLFWGVDATSPCAAAGGHDATSGFPFFENFRLVLEEQKKGDSSASFTVKKIQIFTKN</sequence>
<feature type="compositionally biased region" description="Polar residues" evidence="1">
    <location>
        <begin position="116"/>
        <end position="135"/>
    </location>
</feature>
<feature type="transmembrane region" description="Helical" evidence="2">
    <location>
        <begin position="48"/>
        <end position="66"/>
    </location>
</feature>
<feature type="region of interest" description="Disordered" evidence="1">
    <location>
        <begin position="70"/>
        <end position="94"/>
    </location>
</feature>
<dbReference type="RefSeq" id="XP_024583392.1">
    <property type="nucleotide sequence ID" value="XM_024717944.1"/>
</dbReference>